<comment type="pathway">
    <text evidence="12">Bacterial outer membrane biogenesis; LPS O-antigen biosynthesis.</text>
</comment>
<evidence type="ECO:0000256" key="8">
    <source>
        <dbReference type="ARBA" id="ARBA00022985"/>
    </source>
</evidence>
<feature type="binding site" evidence="13">
    <location>
        <position position="221"/>
    </location>
    <ligand>
        <name>Mg(2+)</name>
        <dbReference type="ChEBI" id="CHEBI:18420"/>
    </ligand>
</feature>
<dbReference type="PANTHER" id="PTHR22926">
    <property type="entry name" value="PHOSPHO-N-ACETYLMURAMOYL-PENTAPEPTIDE-TRANSFERASE"/>
    <property type="match status" value="1"/>
</dbReference>
<comment type="cofactor">
    <cofactor evidence="12">
        <name>Mn(2+)</name>
        <dbReference type="ChEBI" id="CHEBI:29035"/>
    </cofactor>
</comment>
<dbReference type="GO" id="GO:0005886">
    <property type="term" value="C:plasma membrane"/>
    <property type="evidence" value="ECO:0007669"/>
    <property type="project" value="UniProtKB-SubCell"/>
</dbReference>
<keyword evidence="11 12" id="KW-0464">Manganese</keyword>
<keyword evidence="7 12" id="KW-0460">Magnesium</keyword>
<feature type="transmembrane region" description="Helical" evidence="12">
    <location>
        <begin position="218"/>
        <end position="236"/>
    </location>
</feature>
<keyword evidence="2 12" id="KW-1003">Cell membrane</keyword>
<dbReference type="GO" id="GO:0044038">
    <property type="term" value="P:cell wall macromolecule biosynthetic process"/>
    <property type="evidence" value="ECO:0007669"/>
    <property type="project" value="TreeGrafter"/>
</dbReference>
<dbReference type="Pfam" id="PF00953">
    <property type="entry name" value="Glycos_transf_4"/>
    <property type="match status" value="1"/>
</dbReference>
<evidence type="ECO:0000256" key="4">
    <source>
        <dbReference type="ARBA" id="ARBA00022676"/>
    </source>
</evidence>
<dbReference type="EC" id="2.7.8.33" evidence="12"/>
<feature type="transmembrane region" description="Helical" evidence="12">
    <location>
        <begin position="295"/>
        <end position="319"/>
    </location>
</feature>
<dbReference type="InterPro" id="IPR012750">
    <property type="entry name" value="ECA_WecA-rel"/>
</dbReference>
<dbReference type="HAMAP" id="MF_02030">
    <property type="entry name" value="WecA_Gammaproteo"/>
    <property type="match status" value="1"/>
</dbReference>
<dbReference type="OrthoDB" id="9783652at2"/>
<keyword evidence="6 12" id="KW-0812">Transmembrane</keyword>
<evidence type="ECO:0000256" key="11">
    <source>
        <dbReference type="ARBA" id="ARBA00023211"/>
    </source>
</evidence>
<keyword evidence="15" id="KW-1185">Reference proteome</keyword>
<comment type="catalytic activity">
    <reaction evidence="12">
        <text>di-trans,octa-cis-undecaprenyl phosphate + UDP-N-acetyl-alpha-D-glucosamine = N-acetyl-alpha-D-glucosaminyl-di-trans,octa-cis-undecaprenyl diphosphate + UMP</text>
        <dbReference type="Rhea" id="RHEA:28090"/>
        <dbReference type="ChEBI" id="CHEBI:57705"/>
        <dbReference type="ChEBI" id="CHEBI:57865"/>
        <dbReference type="ChEBI" id="CHEBI:60392"/>
        <dbReference type="ChEBI" id="CHEBI:62959"/>
        <dbReference type="EC" id="2.7.8.33"/>
    </reaction>
</comment>
<dbReference type="GO" id="GO:0009243">
    <property type="term" value="P:O antigen biosynthetic process"/>
    <property type="evidence" value="ECO:0007669"/>
    <property type="project" value="UniProtKB-UniRule"/>
</dbReference>
<evidence type="ECO:0000256" key="12">
    <source>
        <dbReference type="HAMAP-Rule" id="MF_02030"/>
    </source>
</evidence>
<dbReference type="UniPathway" id="UPA00281"/>
<feature type="transmembrane region" description="Helical" evidence="12">
    <location>
        <begin position="186"/>
        <end position="206"/>
    </location>
</feature>
<comment type="subcellular location">
    <subcellularLocation>
        <location evidence="12">Cell inner membrane</location>
        <topology evidence="12">Multi-pass membrane protein</topology>
    </subcellularLocation>
    <subcellularLocation>
        <location evidence="1">Cell membrane</location>
        <topology evidence="1">Multi-pass membrane protein</topology>
    </subcellularLocation>
</comment>
<dbReference type="InterPro" id="IPR000715">
    <property type="entry name" value="Glycosyl_transferase_4"/>
</dbReference>
<accession>A0A4Q0YZV0</accession>
<dbReference type="GO" id="GO:0016757">
    <property type="term" value="F:glycosyltransferase activity"/>
    <property type="evidence" value="ECO:0007669"/>
    <property type="project" value="UniProtKB-KW"/>
</dbReference>
<dbReference type="GO" id="GO:0000287">
    <property type="term" value="F:magnesium ion binding"/>
    <property type="evidence" value="ECO:0007669"/>
    <property type="project" value="InterPro"/>
</dbReference>
<dbReference type="PANTHER" id="PTHR22926:SF3">
    <property type="entry name" value="UNDECAPRENYL-PHOSPHATE ALPHA-N-ACETYLGLUCOSAMINYL 1-PHOSPHATE TRANSFERASE"/>
    <property type="match status" value="1"/>
</dbReference>
<comment type="cofactor">
    <cofactor evidence="12 13">
        <name>Mg(2+)</name>
        <dbReference type="ChEBI" id="CHEBI:18420"/>
    </cofactor>
</comment>
<dbReference type="NCBIfam" id="TIGR02380">
    <property type="entry name" value="ECA_wecA"/>
    <property type="match status" value="1"/>
</dbReference>
<evidence type="ECO:0000256" key="1">
    <source>
        <dbReference type="ARBA" id="ARBA00004651"/>
    </source>
</evidence>
<dbReference type="Proteomes" id="UP000290287">
    <property type="component" value="Unassembled WGS sequence"/>
</dbReference>
<keyword evidence="4 12" id="KW-0328">Glycosyltransferase</keyword>
<feature type="transmembrane region" description="Helical" evidence="12">
    <location>
        <begin position="256"/>
        <end position="274"/>
    </location>
</feature>
<evidence type="ECO:0000256" key="10">
    <source>
        <dbReference type="ARBA" id="ARBA00023136"/>
    </source>
</evidence>
<evidence type="ECO:0000256" key="6">
    <source>
        <dbReference type="ARBA" id="ARBA00022692"/>
    </source>
</evidence>
<evidence type="ECO:0000313" key="14">
    <source>
        <dbReference type="EMBL" id="RXJ74699.1"/>
    </source>
</evidence>
<keyword evidence="9 12" id="KW-1133">Transmembrane helix</keyword>
<comment type="caution">
    <text evidence="14">The sequence shown here is derived from an EMBL/GenBank/DDBJ whole genome shotgun (WGS) entry which is preliminary data.</text>
</comment>
<feature type="transmembrane region" description="Helical" evidence="12">
    <location>
        <begin position="44"/>
        <end position="64"/>
    </location>
</feature>
<evidence type="ECO:0000256" key="9">
    <source>
        <dbReference type="ARBA" id="ARBA00022989"/>
    </source>
</evidence>
<comment type="similarity">
    <text evidence="12">Belongs to the glycosyltransferase 4 family. WecA subfamily.</text>
</comment>
<dbReference type="EMBL" id="PEIB01000001">
    <property type="protein sequence ID" value="RXJ74699.1"/>
    <property type="molecule type" value="Genomic_DNA"/>
</dbReference>
<reference evidence="14 15" key="1">
    <citation type="submission" date="2017-10" db="EMBL/GenBank/DDBJ databases">
        <title>Nyctiphanis sp. nov., isolated from the stomach of the euphausiid Nyctiphanes simplex (Hansen, 1911) in the Gulf of California.</title>
        <authorList>
            <person name="Gomez-Gil B."/>
            <person name="Aguilar-Mendez M."/>
            <person name="Lopez-Cortes A."/>
            <person name="Gomez-Gutierrez J."/>
            <person name="Roque A."/>
            <person name="Lang E."/>
            <person name="Gonzalez-Castillo A."/>
        </authorList>
    </citation>
    <scope>NUCLEOTIDE SEQUENCE [LARGE SCALE GENOMIC DNA]</scope>
    <source>
        <strain evidence="14 15">CAIM 600</strain>
    </source>
</reference>
<dbReference type="RefSeq" id="WP_129120590.1">
    <property type="nucleotide sequence ID" value="NZ_PEIB01000001.1"/>
</dbReference>
<dbReference type="AlphaFoldDB" id="A0A4Q0YZV0"/>
<feature type="transmembrane region" description="Helical" evidence="12">
    <location>
        <begin position="163"/>
        <end position="180"/>
    </location>
</feature>
<comment type="function">
    <text evidence="12">Catalyzes the transfer of the GlcNAc-1-phosphate moiety from UDP-GlcNAc onto the carrier lipid undecaprenyl phosphate (C55-P), yielding GlcNAc-pyrophosphoryl-undecaprenyl (GlcNAc-PP-C55).</text>
</comment>
<evidence type="ECO:0000256" key="3">
    <source>
        <dbReference type="ARBA" id="ARBA00022519"/>
    </source>
</evidence>
<organism evidence="14 15">
    <name type="scientific">Veronia nyctiphanis</name>
    <dbReference type="NCBI Taxonomy" id="1278244"/>
    <lineage>
        <taxon>Bacteria</taxon>
        <taxon>Pseudomonadati</taxon>
        <taxon>Pseudomonadota</taxon>
        <taxon>Gammaproteobacteria</taxon>
        <taxon>Vibrionales</taxon>
        <taxon>Vibrionaceae</taxon>
        <taxon>Veronia</taxon>
    </lineage>
</organism>
<feature type="transmembrane region" description="Helical" evidence="12">
    <location>
        <begin position="136"/>
        <end position="156"/>
    </location>
</feature>
<keyword evidence="10 12" id="KW-0472">Membrane</keyword>
<protein>
    <recommendedName>
        <fullName evidence="12">Undecaprenyl-phosphate alpha-N-acetylglucosaminyl 1-phosphate transferase</fullName>
        <ecNumber evidence="12">2.7.8.33</ecNumber>
    </recommendedName>
    <alternativeName>
        <fullName evidence="12">UDP-GlcNAc:undecaprenyl-phosphate GlcNAc-1-phosphate transferase</fullName>
    </alternativeName>
    <alternativeName>
        <fullName evidence="12">Undecaprenyl-phosphate GlcNAc-1-phosphate transferase</fullName>
    </alternativeName>
</protein>
<keyword evidence="13" id="KW-0479">Metal-binding</keyword>
<evidence type="ECO:0000256" key="7">
    <source>
        <dbReference type="ARBA" id="ARBA00022842"/>
    </source>
</evidence>
<feature type="transmembrane region" description="Helical" evidence="12">
    <location>
        <begin position="331"/>
        <end position="349"/>
    </location>
</feature>
<feature type="transmembrane region" description="Helical" evidence="12">
    <location>
        <begin position="76"/>
        <end position="92"/>
    </location>
</feature>
<dbReference type="GO" id="GO:0071555">
    <property type="term" value="P:cell wall organization"/>
    <property type="evidence" value="ECO:0007669"/>
    <property type="project" value="TreeGrafter"/>
</dbReference>
<dbReference type="CDD" id="cd06853">
    <property type="entry name" value="GT_WecA_like"/>
    <property type="match status" value="1"/>
</dbReference>
<dbReference type="GO" id="GO:0030145">
    <property type="term" value="F:manganese ion binding"/>
    <property type="evidence" value="ECO:0007669"/>
    <property type="project" value="InterPro"/>
</dbReference>
<feature type="binding site" evidence="13">
    <location>
        <position position="156"/>
    </location>
    <ligand>
        <name>Mg(2+)</name>
        <dbReference type="ChEBI" id="CHEBI:18420"/>
    </ligand>
</feature>
<evidence type="ECO:0000313" key="15">
    <source>
        <dbReference type="Proteomes" id="UP000290287"/>
    </source>
</evidence>
<dbReference type="GO" id="GO:0036380">
    <property type="term" value="F:UDP-N-acetylglucosamine-undecaprenyl-phosphate N-acetylglucosaminephosphotransferase activity"/>
    <property type="evidence" value="ECO:0007669"/>
    <property type="project" value="UniProtKB-UniRule"/>
</dbReference>
<feature type="transmembrane region" description="Helical" evidence="12">
    <location>
        <begin position="6"/>
        <end position="23"/>
    </location>
</feature>
<proteinExistence type="inferred from homology"/>
<keyword evidence="8 12" id="KW-0448">Lipopolysaccharide biosynthesis</keyword>
<gene>
    <name evidence="12" type="primary">wecA</name>
    <name evidence="14" type="ORF">CS022_00130</name>
</gene>
<keyword evidence="3 12" id="KW-0997">Cell inner membrane</keyword>
<dbReference type="GO" id="GO:0009276">
    <property type="term" value="C:Gram-negative-bacterium-type cell wall"/>
    <property type="evidence" value="ECO:0007669"/>
    <property type="project" value="InterPro"/>
</dbReference>
<feature type="transmembrane region" description="Helical" evidence="12">
    <location>
        <begin position="104"/>
        <end position="124"/>
    </location>
</feature>
<evidence type="ECO:0000256" key="13">
    <source>
        <dbReference type="PIRSR" id="PIRSR600715-1"/>
    </source>
</evidence>
<evidence type="ECO:0000256" key="5">
    <source>
        <dbReference type="ARBA" id="ARBA00022679"/>
    </source>
</evidence>
<evidence type="ECO:0000256" key="2">
    <source>
        <dbReference type="ARBA" id="ARBA00022475"/>
    </source>
</evidence>
<sequence length="370" mass="41015">MLLNTPFLITTSFIVSLFCLLIVREMAKKVGLVDKPNQRKHHQGVIPLVGGIAVCMTIVIYLLAQYSLSEEHLSQSPIYLLCAITLTVIGALDDKYDVSYKTRIIIQAVLAAIMMFFADLALVQLGDMFAIGNIDLGIFGLLITVFAVIGAINAFNMVDGIDGLLGGLSIVTFSGLAYLFKGYESTALLFEFCLIIIAALIPYVLLNLGLLGRKRKVFMGDAGSMLIGFTVIWLLLSGSQIANEQGHTTMRPVTALWLIALPLMDMAAIMMRRIKRGDSPFQPDREHLHHICQRIGLSSVQTLVAICSLASFFVCIGLLGEAYAISEGIMFYGFIAVFLGYYFLLAHVWKFTRFIRKFTKQTDYTYQQES</sequence>
<keyword evidence="5 12" id="KW-0808">Transferase</keyword>
<name>A0A4Q0YZV0_9GAMM</name>